<reference evidence="2 3" key="1">
    <citation type="submission" date="2017-08" db="EMBL/GenBank/DDBJ databases">
        <authorList>
            <person name="de Groot N.N."/>
        </authorList>
    </citation>
    <scope>NUCLEOTIDE SEQUENCE [LARGE SCALE GENOMIC DNA]</scope>
    <source>
        <strain evidence="2 3">JC85</strain>
    </source>
</reference>
<evidence type="ECO:0000259" key="1">
    <source>
        <dbReference type="Pfam" id="PF06568"/>
    </source>
</evidence>
<gene>
    <name evidence="2" type="ORF">SAMN05892877_102182</name>
</gene>
<keyword evidence="3" id="KW-1185">Reference proteome</keyword>
<sequence length="45" mass="5211">MNIRQKIKDFAERRKAIRELSMLDDHTLADIGLSRSQIRSAVNGR</sequence>
<proteinExistence type="predicted"/>
<protein>
    <submittedName>
        <fullName evidence="2">Uncharacterized protein YjiS</fullName>
    </submittedName>
</protein>
<dbReference type="Proteomes" id="UP000219167">
    <property type="component" value="Unassembled WGS sequence"/>
</dbReference>
<evidence type="ECO:0000313" key="2">
    <source>
        <dbReference type="EMBL" id="SOC35851.1"/>
    </source>
</evidence>
<dbReference type="OrthoDB" id="7361021at2"/>
<dbReference type="EMBL" id="OBQD01000002">
    <property type="protein sequence ID" value="SOC35851.1"/>
    <property type="molecule type" value="Genomic_DNA"/>
</dbReference>
<evidence type="ECO:0000313" key="3">
    <source>
        <dbReference type="Proteomes" id="UP000219167"/>
    </source>
</evidence>
<dbReference type="RefSeq" id="WP_097136315.1">
    <property type="nucleotide sequence ID" value="NZ_OBQD01000002.1"/>
</dbReference>
<name>A0A285U6H8_9HYPH</name>
<organism evidence="2 3">
    <name type="scientific">Rhizobium subbaraonis</name>
    <dbReference type="NCBI Taxonomy" id="908946"/>
    <lineage>
        <taxon>Bacteria</taxon>
        <taxon>Pseudomonadati</taxon>
        <taxon>Pseudomonadota</taxon>
        <taxon>Alphaproteobacteria</taxon>
        <taxon>Hyphomicrobiales</taxon>
        <taxon>Rhizobiaceae</taxon>
        <taxon>Rhizobium/Agrobacterium group</taxon>
        <taxon>Rhizobium</taxon>
    </lineage>
</organism>
<feature type="domain" description="YjiS-like" evidence="1">
    <location>
        <begin position="3"/>
        <end position="39"/>
    </location>
</feature>
<accession>A0A285U6H8</accession>
<dbReference type="InterPro" id="IPR009506">
    <property type="entry name" value="YjiS-like"/>
</dbReference>
<dbReference type="AlphaFoldDB" id="A0A285U6H8"/>
<dbReference type="Pfam" id="PF06568">
    <property type="entry name" value="YjiS-like"/>
    <property type="match status" value="1"/>
</dbReference>